<protein>
    <submittedName>
        <fullName evidence="1">Uncharacterized protein</fullName>
    </submittedName>
</protein>
<comment type="caution">
    <text evidence="1">The sequence shown here is derived from an EMBL/GenBank/DDBJ whole genome shotgun (WGS) entry which is preliminary data.</text>
</comment>
<proteinExistence type="predicted"/>
<name>A0A6M0H5M5_9CLOT</name>
<keyword evidence="2" id="KW-1185">Reference proteome</keyword>
<gene>
    <name evidence="1" type="ORF">G3M99_12185</name>
</gene>
<reference evidence="1 2" key="1">
    <citation type="submission" date="2020-02" db="EMBL/GenBank/DDBJ databases">
        <title>Genome assembly of a novel Clostridium senegalense strain.</title>
        <authorList>
            <person name="Gupta T.B."/>
            <person name="Jauregui R."/>
            <person name="Maclean P."/>
            <person name="Nawarathana A."/>
            <person name="Brightwell G."/>
        </authorList>
    </citation>
    <scope>NUCLEOTIDE SEQUENCE [LARGE SCALE GENOMIC DNA]</scope>
    <source>
        <strain evidence="1 2">AGRFS4</strain>
    </source>
</reference>
<dbReference type="EMBL" id="JAAGPU010000023">
    <property type="protein sequence ID" value="NEU05598.1"/>
    <property type="molecule type" value="Genomic_DNA"/>
</dbReference>
<evidence type="ECO:0000313" key="2">
    <source>
        <dbReference type="Proteomes" id="UP000481872"/>
    </source>
</evidence>
<organism evidence="1 2">
    <name type="scientific">Clostridium senegalense</name>
    <dbReference type="NCBI Taxonomy" id="1465809"/>
    <lineage>
        <taxon>Bacteria</taxon>
        <taxon>Bacillati</taxon>
        <taxon>Bacillota</taxon>
        <taxon>Clostridia</taxon>
        <taxon>Eubacteriales</taxon>
        <taxon>Clostridiaceae</taxon>
        <taxon>Clostridium</taxon>
    </lineage>
</organism>
<sequence length="30" mass="3645">MWGNKTRIKICKNTTLDKFLLYYPNVSRKL</sequence>
<dbReference type="AlphaFoldDB" id="A0A6M0H5M5"/>
<evidence type="ECO:0000313" key="1">
    <source>
        <dbReference type="EMBL" id="NEU05598.1"/>
    </source>
</evidence>
<accession>A0A6M0H5M5</accession>
<dbReference type="Proteomes" id="UP000481872">
    <property type="component" value="Unassembled WGS sequence"/>
</dbReference>